<dbReference type="PANTHER" id="PTHR37534">
    <property type="entry name" value="TRANSCRIPTIONAL ACTIVATOR PROTEIN UGA3"/>
    <property type="match status" value="1"/>
</dbReference>
<dbReference type="GO" id="GO:0000976">
    <property type="term" value="F:transcription cis-regulatory region binding"/>
    <property type="evidence" value="ECO:0007669"/>
    <property type="project" value="TreeGrafter"/>
</dbReference>
<feature type="domain" description="Zn(2)-C6 fungal-type" evidence="3">
    <location>
        <begin position="18"/>
        <end position="49"/>
    </location>
</feature>
<dbReference type="SUPFAM" id="SSF57701">
    <property type="entry name" value="Zn2/Cys6 DNA-binding domain"/>
    <property type="match status" value="1"/>
</dbReference>
<organism evidence="4 5">
    <name type="scientific">Fusarium oxysporum f. sp. lycopersici (strain 4287 / CBS 123668 / FGSC 9935 / NRRL 34936)</name>
    <name type="common">Fusarium vascular wilt of tomato</name>
    <dbReference type="NCBI Taxonomy" id="426428"/>
    <lineage>
        <taxon>Eukaryota</taxon>
        <taxon>Fungi</taxon>
        <taxon>Dikarya</taxon>
        <taxon>Ascomycota</taxon>
        <taxon>Pezizomycotina</taxon>
        <taxon>Sordariomycetes</taxon>
        <taxon>Hypocreomycetidae</taxon>
        <taxon>Hypocreales</taxon>
        <taxon>Nectriaceae</taxon>
        <taxon>Fusarium</taxon>
        <taxon>Fusarium oxysporum species complex</taxon>
    </lineage>
</organism>
<dbReference type="InterPro" id="IPR001138">
    <property type="entry name" value="Zn2Cys6_DnaBD"/>
</dbReference>
<dbReference type="RefSeq" id="XP_018233877.1">
    <property type="nucleotide sequence ID" value="XM_018398089.1"/>
</dbReference>
<dbReference type="AlphaFoldDB" id="A0A0J9WGY3"/>
<dbReference type="VEuPathDB" id="FungiDB:FOXG_18049"/>
<evidence type="ECO:0000313" key="4">
    <source>
        <dbReference type="EMBL" id="KNA95831.1"/>
    </source>
</evidence>
<dbReference type="GeneID" id="28958755"/>
<evidence type="ECO:0000256" key="2">
    <source>
        <dbReference type="ARBA" id="ARBA00023242"/>
    </source>
</evidence>
<dbReference type="Pfam" id="PF11951">
    <property type="entry name" value="Fungal_trans_2"/>
    <property type="match status" value="1"/>
</dbReference>
<dbReference type="PANTHER" id="PTHR37534:SF7">
    <property type="entry name" value="TRANSCRIPTIONAL ACTIVATOR PROTEIN UGA3"/>
    <property type="match status" value="1"/>
</dbReference>
<dbReference type="Pfam" id="PF00172">
    <property type="entry name" value="Zn_clus"/>
    <property type="match status" value="1"/>
</dbReference>
<dbReference type="Proteomes" id="UP000009097">
    <property type="component" value="Unassembled WGS sequence"/>
</dbReference>
<name>A0A0J9WGY3_FUSO4</name>
<dbReference type="GO" id="GO:0045944">
    <property type="term" value="P:positive regulation of transcription by RNA polymerase II"/>
    <property type="evidence" value="ECO:0007669"/>
    <property type="project" value="TreeGrafter"/>
</dbReference>
<proteinExistence type="predicted"/>
<protein>
    <recommendedName>
        <fullName evidence="3">Zn(2)-C6 fungal-type domain-containing protein</fullName>
    </recommendedName>
</protein>
<evidence type="ECO:0000313" key="5">
    <source>
        <dbReference type="Proteomes" id="UP000009097"/>
    </source>
</evidence>
<dbReference type="PROSITE" id="PS50048">
    <property type="entry name" value="ZN2_CY6_FUNGAL_2"/>
    <property type="match status" value="1"/>
</dbReference>
<dbReference type="InterPro" id="IPR036864">
    <property type="entry name" value="Zn2-C6_fun-type_DNA-bd_sf"/>
</dbReference>
<reference evidence="4" key="2">
    <citation type="journal article" date="2010" name="Nature">
        <title>Comparative genomics reveals mobile pathogenicity chromosomes in Fusarium.</title>
        <authorList>
            <person name="Ma L.J."/>
            <person name="van der Does H.C."/>
            <person name="Borkovich K.A."/>
            <person name="Coleman J.J."/>
            <person name="Daboussi M.J."/>
            <person name="Di Pietro A."/>
            <person name="Dufresne M."/>
            <person name="Freitag M."/>
            <person name="Grabherr M."/>
            <person name="Henrissat B."/>
            <person name="Houterman P.M."/>
            <person name="Kang S."/>
            <person name="Shim W.B."/>
            <person name="Woloshuk C."/>
            <person name="Xie X."/>
            <person name="Xu J.R."/>
            <person name="Antoniw J."/>
            <person name="Baker S.E."/>
            <person name="Bluhm B.H."/>
            <person name="Breakspear A."/>
            <person name="Brown D.W."/>
            <person name="Butchko R.A."/>
            <person name="Chapman S."/>
            <person name="Coulson R."/>
            <person name="Coutinho P.M."/>
            <person name="Danchin E.G."/>
            <person name="Diener A."/>
            <person name="Gale L.R."/>
            <person name="Gardiner D.M."/>
            <person name="Goff S."/>
            <person name="Hammond-Kosack K.E."/>
            <person name="Hilburn K."/>
            <person name="Hua-Van A."/>
            <person name="Jonkers W."/>
            <person name="Kazan K."/>
            <person name="Kodira C.D."/>
            <person name="Koehrsen M."/>
            <person name="Kumar L."/>
            <person name="Lee Y.H."/>
            <person name="Li L."/>
            <person name="Manners J.M."/>
            <person name="Miranda-Saavedra D."/>
            <person name="Mukherjee M."/>
            <person name="Park G."/>
            <person name="Park J."/>
            <person name="Park S.Y."/>
            <person name="Proctor R.H."/>
            <person name="Regev A."/>
            <person name="Ruiz-Roldan M.C."/>
            <person name="Sain D."/>
            <person name="Sakthikumar S."/>
            <person name="Sykes S."/>
            <person name="Schwartz D.C."/>
            <person name="Turgeon B.G."/>
            <person name="Wapinski I."/>
            <person name="Yoder O."/>
            <person name="Young S."/>
            <person name="Zeng Q."/>
            <person name="Zhou S."/>
            <person name="Galagan J."/>
            <person name="Cuomo C.A."/>
            <person name="Kistler H.C."/>
            <person name="Rep M."/>
        </authorList>
    </citation>
    <scope>NUCLEOTIDE SEQUENCE [LARGE SCALE GENOMIC DNA]</scope>
    <source>
        <strain evidence="4">4287</strain>
    </source>
</reference>
<dbReference type="InterPro" id="IPR021858">
    <property type="entry name" value="Fun_TF"/>
</dbReference>
<dbReference type="KEGG" id="fox:FOXG_18049"/>
<accession>A0A0J9WGY3</accession>
<reference evidence="4" key="1">
    <citation type="submission" date="2007-04" db="EMBL/GenBank/DDBJ databases">
        <authorList>
            <consortium name="The Broad Institute Genome Sequencing Platform"/>
            <person name="Birren B."/>
            <person name="Lander E."/>
            <person name="Galagan J."/>
            <person name="Nusbaum C."/>
            <person name="Devon K."/>
            <person name="Ma L.-J."/>
            <person name="Jaffe D."/>
            <person name="Butler J."/>
            <person name="Alvarez P."/>
            <person name="Gnerre S."/>
            <person name="Grabherr M."/>
            <person name="Kleber M."/>
            <person name="Mauceli E."/>
            <person name="Brockman W."/>
            <person name="MacCallum I.A."/>
            <person name="Young S."/>
            <person name="LaButti K."/>
            <person name="DeCaprio D."/>
            <person name="Crawford M."/>
            <person name="Koehrsen M."/>
            <person name="Engels R."/>
            <person name="Montgomery P."/>
            <person name="Pearson M."/>
            <person name="Howarth C."/>
            <person name="Larson L."/>
            <person name="White J."/>
            <person name="O'Leary S."/>
            <person name="Kodira C."/>
            <person name="Zeng Q."/>
            <person name="Yandava C."/>
            <person name="Alvarado L."/>
            <person name="Kistler C."/>
            <person name="Shim W.-B."/>
            <person name="Kang S."/>
            <person name="Woloshuk C."/>
        </authorList>
    </citation>
    <scope>NUCLEOTIDE SEQUENCE</scope>
    <source>
        <strain evidence="4">4287</strain>
    </source>
</reference>
<dbReference type="CDD" id="cd00067">
    <property type="entry name" value="GAL4"/>
    <property type="match status" value="1"/>
</dbReference>
<dbReference type="GO" id="GO:0000981">
    <property type="term" value="F:DNA-binding transcription factor activity, RNA polymerase II-specific"/>
    <property type="evidence" value="ECO:0007669"/>
    <property type="project" value="InterPro"/>
</dbReference>
<dbReference type="GO" id="GO:0008270">
    <property type="term" value="F:zinc ion binding"/>
    <property type="evidence" value="ECO:0007669"/>
    <property type="project" value="InterPro"/>
</dbReference>
<dbReference type="SMART" id="SM00066">
    <property type="entry name" value="GAL4"/>
    <property type="match status" value="1"/>
</dbReference>
<dbReference type="EMBL" id="DS231696">
    <property type="protein sequence ID" value="KNA95831.1"/>
    <property type="molecule type" value="Genomic_DNA"/>
</dbReference>
<dbReference type="Gene3D" id="4.10.240.10">
    <property type="entry name" value="Zn(2)-C6 fungal-type DNA-binding domain"/>
    <property type="match status" value="1"/>
</dbReference>
<gene>
    <name evidence="4" type="ORF">FOXG_18049</name>
</gene>
<evidence type="ECO:0000256" key="1">
    <source>
        <dbReference type="ARBA" id="ARBA00004123"/>
    </source>
</evidence>
<dbReference type="OrthoDB" id="3509362at2759"/>
<dbReference type="PROSITE" id="PS00463">
    <property type="entry name" value="ZN2_CY6_FUNGAL_1"/>
    <property type="match status" value="1"/>
</dbReference>
<dbReference type="GO" id="GO:0005634">
    <property type="term" value="C:nucleus"/>
    <property type="evidence" value="ECO:0007669"/>
    <property type="project" value="UniProtKB-SubCell"/>
</dbReference>
<sequence>MEQDKPKKRKGSKHDKTGCLTCRYRRKKCTENTFPNCGTCIRLNLECVRDPIRRVVPRSGDDNIQPLLTRYQLDTPPTQLSPLPLNLNSPKRRQAMNHYIRVLSELLTISKSNNSFLSDFLPLAMESPALTEALIAYSSGHMSHSDPSYTTVSLTARSRALCELSMTISHPDQTASVTETALSACLILLTSEVCLGSHQSWYNHLVGAKHLIACAQSQADGSLVQGAQALRLTSEGRWILRNFAYHDIIGGVTLGTKPLLSPEYLKDITHEFDTYLGVASPLLVYIGQTTCLSLNPTDIDSGIHPSRNHLSIQHEIESWKCLTGTPSTLQAAAYAYRGAALIYLYRKMRRHLEIDSNYSLTYGMPLSTLNEKFQTIVANTLDSIGQVPENDVSESSLLFPLFIVGGEVERTDQMEFVRTRLQVSYNKRRFRNISRALEVLEELWVYRLIQDVVGGERPDWEDILKSSQEPLLLT</sequence>
<keyword evidence="2" id="KW-0539">Nucleus</keyword>
<comment type="subcellular location">
    <subcellularLocation>
        <location evidence="1">Nucleus</location>
    </subcellularLocation>
</comment>
<evidence type="ECO:0000259" key="3">
    <source>
        <dbReference type="PROSITE" id="PS50048"/>
    </source>
</evidence>